<name>A0A9D5DKE7_9CRYT</name>
<dbReference type="EMBL" id="JAPCXC010000011">
    <property type="protein sequence ID" value="KAJ1611769.1"/>
    <property type="molecule type" value="Genomic_DNA"/>
</dbReference>
<feature type="compositionally biased region" description="Acidic residues" evidence="1">
    <location>
        <begin position="553"/>
        <end position="564"/>
    </location>
</feature>
<dbReference type="OrthoDB" id="342367at2759"/>
<comment type="caution">
    <text evidence="2">The sequence shown here is derived from an EMBL/GenBank/DDBJ whole genome shotgun (WGS) entry which is preliminary data.</text>
</comment>
<gene>
    <name evidence="2" type="ORF">OJ253_785</name>
</gene>
<reference evidence="2" key="1">
    <citation type="submission" date="2022-10" db="EMBL/GenBank/DDBJ databases">
        <title>Adaptive evolution leads to modifications in subtelomeric GC content in a zoonotic Cryptosporidium species.</title>
        <authorList>
            <person name="Li J."/>
            <person name="Feng Y."/>
            <person name="Xiao L."/>
        </authorList>
    </citation>
    <scope>NUCLEOTIDE SEQUENCE</scope>
    <source>
        <strain evidence="2">33844</strain>
    </source>
</reference>
<accession>A0A9D5DKE7</accession>
<dbReference type="Proteomes" id="UP001067231">
    <property type="component" value="Unassembled WGS sequence"/>
</dbReference>
<protein>
    <submittedName>
        <fullName evidence="2">Uncharacterized protein</fullName>
    </submittedName>
</protein>
<feature type="region of interest" description="Disordered" evidence="1">
    <location>
        <begin position="456"/>
        <end position="564"/>
    </location>
</feature>
<evidence type="ECO:0000256" key="1">
    <source>
        <dbReference type="SAM" id="MobiDB-lite"/>
    </source>
</evidence>
<dbReference type="AlphaFoldDB" id="A0A9D5DKE7"/>
<organism evidence="2">
    <name type="scientific">Cryptosporidium canis</name>
    <dbReference type="NCBI Taxonomy" id="195482"/>
    <lineage>
        <taxon>Eukaryota</taxon>
        <taxon>Sar</taxon>
        <taxon>Alveolata</taxon>
        <taxon>Apicomplexa</taxon>
        <taxon>Conoidasida</taxon>
        <taxon>Coccidia</taxon>
        <taxon>Eucoccidiorida</taxon>
        <taxon>Eimeriorina</taxon>
        <taxon>Cryptosporidiidae</taxon>
        <taxon>Cryptosporidium</taxon>
    </lineage>
</organism>
<evidence type="ECO:0000313" key="2">
    <source>
        <dbReference type="EMBL" id="KAJ1611769.1"/>
    </source>
</evidence>
<feature type="compositionally biased region" description="Polar residues" evidence="1">
    <location>
        <begin position="535"/>
        <end position="552"/>
    </location>
</feature>
<proteinExistence type="predicted"/>
<sequence>MYINRHTSNCFGEVSSSFSKLEVGFASRANSERAREGRNLPVRPSVLHSISSAFPANKRGLIEQVVVELFNEFSVKPDNMLEDAKYGLCIPALYSVLLLTVCHVHKLRDFEEEWFEGFLKSKKFPLLTPFGCKTEALFNLLNALACFGSSLKKRPASMQGVELVLLRLGISFYFSLCQIMDHPFSTNRFIRALITGAHEWIHGSQGHYAPNKLDGAFSSGRRSSFTRRKSKELIQEHTVRSLIDIFDDFSIRLICIFGYRPNCITWSEVSQHVQRLNDPSLLNLFKGSNYNGGFFQEAMVGEFVRSFYSLCQYREPIKDLTLATVTARTGPGNYSGKPSALSESNLAFQEGRAHCKDLPIEEYSMSLRDLSNVSSYQKEDTFSLSELQESDDNDDEEIDNEFDQEFSEKLYNSDVNTNKALDAISSKLKGMSVSTSGRIFNLNLLTKKYLNKAQSTLHKGSSKGAGHADFKKSKSQATGETLHEKIESPKNIQFESNPAPRRPSWPQFAQIFSSHGISHDQYSGHNSKDSKSIRSTESMNTPNYITHEQQMYESEDDEDPLNVL</sequence>
<feature type="compositionally biased region" description="Polar residues" evidence="1">
    <location>
        <begin position="510"/>
        <end position="525"/>
    </location>
</feature>